<keyword evidence="4" id="KW-1005">Bacterial flagellum biogenesis</keyword>
<evidence type="ECO:0000256" key="8">
    <source>
        <dbReference type="ARBA" id="ARBA00030117"/>
    </source>
</evidence>
<name>A0A024HH87_PSEKB</name>
<keyword evidence="3" id="KW-0678">Repressor</keyword>
<dbReference type="GO" id="GO:0045892">
    <property type="term" value="P:negative regulation of DNA-templated transcription"/>
    <property type="evidence" value="ECO:0007669"/>
    <property type="project" value="InterPro"/>
</dbReference>
<evidence type="ECO:0000313" key="11">
    <source>
        <dbReference type="Proteomes" id="UP000025241"/>
    </source>
</evidence>
<evidence type="ECO:0000256" key="5">
    <source>
        <dbReference type="ARBA" id="ARBA00023015"/>
    </source>
</evidence>
<dbReference type="KEGG" id="pkc:PKB_2520"/>
<dbReference type="InterPro" id="IPR007412">
    <property type="entry name" value="FlgM"/>
</dbReference>
<evidence type="ECO:0000256" key="6">
    <source>
        <dbReference type="ARBA" id="ARBA00023163"/>
    </source>
</evidence>
<evidence type="ECO:0000256" key="2">
    <source>
        <dbReference type="ARBA" id="ARBA00017823"/>
    </source>
</evidence>
<comment type="similarity">
    <text evidence="1">Belongs to the FlgM family.</text>
</comment>
<dbReference type="RefSeq" id="WP_043252138.1">
    <property type="nucleotide sequence ID" value="NZ_HG322950.1"/>
</dbReference>
<protein>
    <recommendedName>
        <fullName evidence="2">Negative regulator of flagellin synthesis</fullName>
    </recommendedName>
    <alternativeName>
        <fullName evidence="8">Anti-sigma-28 factor</fullName>
    </alternativeName>
</protein>
<reference evidence="10 11" key="2">
    <citation type="submission" date="2014-05" db="EMBL/GenBank/DDBJ databases">
        <title>Genome sequence of the 3-chlorobenzoate degrading bacterium Pseudomonas knackmussii B13 shows multiple evidence for horizontal gene transfer.</title>
        <authorList>
            <person name="Miyazaki R."/>
            <person name="Bertelli C."/>
            <person name="Falquet L."/>
            <person name="Robinson-Rechavi M."/>
            <person name="Gharib W."/>
            <person name="Roy S."/>
            <person name="Van der Meer J.R."/>
        </authorList>
    </citation>
    <scope>NUCLEOTIDE SEQUENCE [LARGE SCALE GENOMIC DNA]</scope>
    <source>
        <strain evidence="10 11">B13</strain>
    </source>
</reference>
<feature type="domain" description="Anti-sigma-28 factor FlgM C-terminal" evidence="9">
    <location>
        <begin position="44"/>
        <end position="88"/>
    </location>
</feature>
<dbReference type="OrthoDB" id="6636644at2"/>
<keyword evidence="11" id="KW-1185">Reference proteome</keyword>
<reference evidence="10 11" key="1">
    <citation type="submission" date="2013-03" db="EMBL/GenBank/DDBJ databases">
        <authorList>
            <person name="Linke B."/>
        </authorList>
    </citation>
    <scope>NUCLEOTIDE SEQUENCE [LARGE SCALE GENOMIC DNA]</scope>
    <source>
        <strain evidence="10 11">B13</strain>
    </source>
</reference>
<dbReference type="SUPFAM" id="SSF101498">
    <property type="entry name" value="Anti-sigma factor FlgM"/>
    <property type="match status" value="1"/>
</dbReference>
<dbReference type="PATRIC" id="fig|1301098.3.peg.2527"/>
<evidence type="ECO:0000259" key="9">
    <source>
        <dbReference type="Pfam" id="PF04316"/>
    </source>
</evidence>
<dbReference type="AlphaFoldDB" id="A0A024HH87"/>
<dbReference type="InterPro" id="IPR031316">
    <property type="entry name" value="FlgM_C"/>
</dbReference>
<evidence type="ECO:0000256" key="4">
    <source>
        <dbReference type="ARBA" id="ARBA00022795"/>
    </source>
</evidence>
<comment type="function">
    <text evidence="7">Responsible for the coupling of flagellin expression to flagellar assembly by preventing expression of the flagellin genes when a component of the middle class of proteins is defective. It negatively regulates flagellar genes by inhibiting the activity of FliA by directly binding to FliA.</text>
</comment>
<evidence type="ECO:0000256" key="1">
    <source>
        <dbReference type="ARBA" id="ARBA00005322"/>
    </source>
</evidence>
<evidence type="ECO:0000313" key="10">
    <source>
        <dbReference type="EMBL" id="CDF83867.1"/>
    </source>
</evidence>
<accession>A0A024HH87</accession>
<dbReference type="Proteomes" id="UP000025241">
    <property type="component" value="Chromosome I"/>
</dbReference>
<evidence type="ECO:0000256" key="3">
    <source>
        <dbReference type="ARBA" id="ARBA00022491"/>
    </source>
</evidence>
<dbReference type="GO" id="GO:0044781">
    <property type="term" value="P:bacterial-type flagellum organization"/>
    <property type="evidence" value="ECO:0007669"/>
    <property type="project" value="UniProtKB-KW"/>
</dbReference>
<proteinExistence type="inferred from homology"/>
<keyword evidence="6" id="KW-0804">Transcription</keyword>
<dbReference type="NCBIfam" id="TIGR03824">
    <property type="entry name" value="FlgM_jcvi"/>
    <property type="match status" value="1"/>
</dbReference>
<dbReference type="Pfam" id="PF04316">
    <property type="entry name" value="FlgM"/>
    <property type="match status" value="1"/>
</dbReference>
<evidence type="ECO:0000256" key="7">
    <source>
        <dbReference type="ARBA" id="ARBA00024739"/>
    </source>
</evidence>
<keyword evidence="5" id="KW-0805">Transcription regulation</keyword>
<sequence length="94" mass="9522">MEITRQLKPALGTPVQTAATSRASTQATVQGAATQAAGNAAALPVEQLQDALGALPDVDLDKVAAIRDALARGEISLDPEALSRSMLDFHGGGA</sequence>
<dbReference type="InterPro" id="IPR035890">
    <property type="entry name" value="Anti-sigma-28_factor_FlgM_sf"/>
</dbReference>
<dbReference type="HOGENOM" id="CLU_159826_1_0_6"/>
<dbReference type="STRING" id="1301098.PKB_2520"/>
<gene>
    <name evidence="10" type="ORF">PKB_2520</name>
</gene>
<organism evidence="10 11">
    <name type="scientific">Pseudomonas knackmussii (strain DSM 6978 / CCUG 54928 / LMG 23759 / B13)</name>
    <dbReference type="NCBI Taxonomy" id="1301098"/>
    <lineage>
        <taxon>Bacteria</taxon>
        <taxon>Pseudomonadati</taxon>
        <taxon>Pseudomonadota</taxon>
        <taxon>Gammaproteobacteria</taxon>
        <taxon>Pseudomonadales</taxon>
        <taxon>Pseudomonadaceae</taxon>
        <taxon>Pseudomonas</taxon>
    </lineage>
</organism>
<dbReference type="EMBL" id="HG322950">
    <property type="protein sequence ID" value="CDF83867.1"/>
    <property type="molecule type" value="Genomic_DNA"/>
</dbReference>